<dbReference type="PANTHER" id="PTHR33022">
    <property type="entry name" value="DUF1985 DOMAIN-CONTAINING PROTEIN"/>
    <property type="match status" value="1"/>
</dbReference>
<dbReference type="AlphaFoldDB" id="A0A2G2WNS0"/>
<evidence type="ECO:0000256" key="1">
    <source>
        <dbReference type="SAM" id="MobiDB-lite"/>
    </source>
</evidence>
<feature type="compositionally biased region" description="Polar residues" evidence="1">
    <location>
        <begin position="74"/>
        <end position="88"/>
    </location>
</feature>
<accession>A0A2G2WNS0</accession>
<proteinExistence type="predicted"/>
<feature type="region of interest" description="Disordered" evidence="1">
    <location>
        <begin position="57"/>
        <end position="88"/>
    </location>
</feature>
<keyword evidence="3" id="KW-1185">Reference proteome</keyword>
<dbReference type="Proteomes" id="UP000224567">
    <property type="component" value="Unassembled WGS sequence"/>
</dbReference>
<dbReference type="OrthoDB" id="1297091at2759"/>
<name>A0A2G2WNS0_CAPBA</name>
<dbReference type="EMBL" id="MLFT02000006">
    <property type="protein sequence ID" value="PHT46810.1"/>
    <property type="molecule type" value="Genomic_DNA"/>
</dbReference>
<gene>
    <name evidence="2" type="ORF">CQW23_15968</name>
</gene>
<dbReference type="PANTHER" id="PTHR33022:SF13">
    <property type="entry name" value="UBIQUITIN-LIKE PROTEASE FAMILY PROFILE DOMAIN-CONTAINING PROTEIN"/>
    <property type="match status" value="1"/>
</dbReference>
<sequence length="88" mass="9996">MLERLLKRRLERDYGVFVAAYAEILSEGQQVHSCGFDAGSQRAYYASLLWHYGVTKDNEGSTSDNDDPPRPRNSFLQTINENAIVTLE</sequence>
<reference evidence="3" key="2">
    <citation type="journal article" date="2017" name="J. Anim. Genet.">
        <title>Multiple reference genome sequences of hot pepper reveal the massive evolution of plant disease resistance genes by retroduplication.</title>
        <authorList>
            <person name="Kim S."/>
            <person name="Park J."/>
            <person name="Yeom S.-I."/>
            <person name="Kim Y.-M."/>
            <person name="Seo E."/>
            <person name="Kim K.-T."/>
            <person name="Kim M.-S."/>
            <person name="Lee J.M."/>
            <person name="Cheong K."/>
            <person name="Shin H.-S."/>
            <person name="Kim S.-B."/>
            <person name="Han K."/>
            <person name="Lee J."/>
            <person name="Park M."/>
            <person name="Lee H.-A."/>
            <person name="Lee H.-Y."/>
            <person name="Lee Y."/>
            <person name="Oh S."/>
            <person name="Lee J.H."/>
            <person name="Choi E."/>
            <person name="Choi E."/>
            <person name="Lee S.E."/>
            <person name="Jeon J."/>
            <person name="Kim H."/>
            <person name="Choi G."/>
            <person name="Song H."/>
            <person name="Lee J."/>
            <person name="Lee S.-C."/>
            <person name="Kwon J.-K."/>
            <person name="Lee H.-Y."/>
            <person name="Koo N."/>
            <person name="Hong Y."/>
            <person name="Kim R.W."/>
            <person name="Kang W.-H."/>
            <person name="Huh J.H."/>
            <person name="Kang B.-C."/>
            <person name="Yang T.-J."/>
            <person name="Lee Y.-H."/>
            <person name="Bennetzen J.L."/>
            <person name="Choi D."/>
        </authorList>
    </citation>
    <scope>NUCLEOTIDE SEQUENCE [LARGE SCALE GENOMIC DNA]</scope>
    <source>
        <strain evidence="3">cv. PBC81</strain>
    </source>
</reference>
<protein>
    <submittedName>
        <fullName evidence="2">Uncharacterized protein</fullName>
    </submittedName>
</protein>
<organism evidence="2 3">
    <name type="scientific">Capsicum baccatum</name>
    <name type="common">Peruvian pepper</name>
    <dbReference type="NCBI Taxonomy" id="33114"/>
    <lineage>
        <taxon>Eukaryota</taxon>
        <taxon>Viridiplantae</taxon>
        <taxon>Streptophyta</taxon>
        <taxon>Embryophyta</taxon>
        <taxon>Tracheophyta</taxon>
        <taxon>Spermatophyta</taxon>
        <taxon>Magnoliopsida</taxon>
        <taxon>eudicotyledons</taxon>
        <taxon>Gunneridae</taxon>
        <taxon>Pentapetalae</taxon>
        <taxon>asterids</taxon>
        <taxon>lamiids</taxon>
        <taxon>Solanales</taxon>
        <taxon>Solanaceae</taxon>
        <taxon>Solanoideae</taxon>
        <taxon>Capsiceae</taxon>
        <taxon>Capsicum</taxon>
    </lineage>
</organism>
<evidence type="ECO:0000313" key="3">
    <source>
        <dbReference type="Proteomes" id="UP000224567"/>
    </source>
</evidence>
<comment type="caution">
    <text evidence="2">The sequence shown here is derived from an EMBL/GenBank/DDBJ whole genome shotgun (WGS) entry which is preliminary data.</text>
</comment>
<evidence type="ECO:0000313" key="2">
    <source>
        <dbReference type="EMBL" id="PHT46810.1"/>
    </source>
</evidence>
<reference evidence="2 3" key="1">
    <citation type="journal article" date="2017" name="Genome Biol.">
        <title>New reference genome sequences of hot pepper reveal the massive evolution of plant disease-resistance genes by retroduplication.</title>
        <authorList>
            <person name="Kim S."/>
            <person name="Park J."/>
            <person name="Yeom S.I."/>
            <person name="Kim Y.M."/>
            <person name="Seo E."/>
            <person name="Kim K.T."/>
            <person name="Kim M.S."/>
            <person name="Lee J.M."/>
            <person name="Cheong K."/>
            <person name="Shin H.S."/>
            <person name="Kim S.B."/>
            <person name="Han K."/>
            <person name="Lee J."/>
            <person name="Park M."/>
            <person name="Lee H.A."/>
            <person name="Lee H.Y."/>
            <person name="Lee Y."/>
            <person name="Oh S."/>
            <person name="Lee J.H."/>
            <person name="Choi E."/>
            <person name="Choi E."/>
            <person name="Lee S.E."/>
            <person name="Jeon J."/>
            <person name="Kim H."/>
            <person name="Choi G."/>
            <person name="Song H."/>
            <person name="Lee J."/>
            <person name="Lee S.C."/>
            <person name="Kwon J.K."/>
            <person name="Lee H.Y."/>
            <person name="Koo N."/>
            <person name="Hong Y."/>
            <person name="Kim R.W."/>
            <person name="Kang W.H."/>
            <person name="Huh J.H."/>
            <person name="Kang B.C."/>
            <person name="Yang T.J."/>
            <person name="Lee Y.H."/>
            <person name="Bennetzen J.L."/>
            <person name="Choi D."/>
        </authorList>
    </citation>
    <scope>NUCLEOTIDE SEQUENCE [LARGE SCALE GENOMIC DNA]</scope>
    <source>
        <strain evidence="3">cv. PBC81</strain>
    </source>
</reference>